<accession>A0A1G6GR53</accession>
<dbReference type="Pfam" id="PF04029">
    <property type="entry name" value="2-ph_phosp"/>
    <property type="match status" value="1"/>
</dbReference>
<evidence type="ECO:0000313" key="3">
    <source>
        <dbReference type="Proteomes" id="UP000183203"/>
    </source>
</evidence>
<dbReference type="SUPFAM" id="SSF142823">
    <property type="entry name" value="ComB-like"/>
    <property type="match status" value="1"/>
</dbReference>
<protein>
    <recommendedName>
        <fullName evidence="1">Probable 2-phosphosulfolactate phosphatase</fullName>
    </recommendedName>
</protein>
<dbReference type="InterPro" id="IPR036702">
    <property type="entry name" value="ComB-like_sf"/>
</dbReference>
<dbReference type="Gene3D" id="3.90.1560.10">
    <property type="entry name" value="ComB-like"/>
    <property type="match status" value="1"/>
</dbReference>
<sequence>MSNTSAHAQSDYQVRLEWGDAGLARLAPADVVVVVQTLGLTAHALSACEHGADLDLTEDADAAARLARAAEAAGAHVVIGGLRNAAAVAAHVMAVQHERGARTSISVIAAGSVDDADATGVRFAVDDLLGAGAVVAALGDLGIDHASPDAAVAGEGFRALGGAVRHLLTASGNGRALAADGEREAVLAAASRDAASVVPVLHDGVVSAA</sequence>
<evidence type="ECO:0000256" key="1">
    <source>
        <dbReference type="ARBA" id="ARBA00021948"/>
    </source>
</evidence>
<dbReference type="GO" id="GO:0050532">
    <property type="term" value="F:2-phosphosulfolactate phosphatase activity"/>
    <property type="evidence" value="ECO:0007669"/>
    <property type="project" value="InterPro"/>
</dbReference>
<organism evidence="2 3">
    <name type="scientific">Microbacterium enclense</name>
    <dbReference type="NCBI Taxonomy" id="993073"/>
    <lineage>
        <taxon>Bacteria</taxon>
        <taxon>Bacillati</taxon>
        <taxon>Actinomycetota</taxon>
        <taxon>Actinomycetes</taxon>
        <taxon>Micrococcales</taxon>
        <taxon>Microbacteriaceae</taxon>
        <taxon>Microbacterium</taxon>
    </lineage>
</organism>
<dbReference type="Proteomes" id="UP000183203">
    <property type="component" value="Unassembled WGS sequence"/>
</dbReference>
<reference evidence="2 3" key="1">
    <citation type="submission" date="2016-09" db="EMBL/GenBank/DDBJ databases">
        <authorList>
            <person name="Capua I."/>
            <person name="De Benedictis P."/>
            <person name="Joannis T."/>
            <person name="Lombin L.H."/>
            <person name="Cattoli G."/>
        </authorList>
    </citation>
    <scope>NUCLEOTIDE SEQUENCE [LARGE SCALE GENOMIC DNA]</scope>
    <source>
        <strain evidence="2 3">NIO-1002</strain>
    </source>
</reference>
<dbReference type="STRING" id="993073.AS029_01625"/>
<gene>
    <name evidence="2" type="ORF">SAMN05216418_0566</name>
</gene>
<dbReference type="InterPro" id="IPR005238">
    <property type="entry name" value="ComB-like"/>
</dbReference>
<dbReference type="EMBL" id="FMYG01000001">
    <property type="protein sequence ID" value="SDB84369.1"/>
    <property type="molecule type" value="Genomic_DNA"/>
</dbReference>
<proteinExistence type="predicted"/>
<dbReference type="AlphaFoldDB" id="A0A1G6GR53"/>
<dbReference type="RefSeq" id="WP_058230856.1">
    <property type="nucleotide sequence ID" value="NZ_FMYG01000001.1"/>
</dbReference>
<name>A0A1G6GR53_9MICO</name>
<dbReference type="GO" id="GO:0000287">
    <property type="term" value="F:magnesium ion binding"/>
    <property type="evidence" value="ECO:0007669"/>
    <property type="project" value="InterPro"/>
</dbReference>
<evidence type="ECO:0000313" key="2">
    <source>
        <dbReference type="EMBL" id="SDB84369.1"/>
    </source>
</evidence>
<dbReference type="OrthoDB" id="8588453at2"/>